<feature type="transmembrane region" description="Helical" evidence="1">
    <location>
        <begin position="98"/>
        <end position="118"/>
    </location>
</feature>
<organism evidence="2 3">
    <name type="scientific">Sphingomonas quercus</name>
    <dbReference type="NCBI Taxonomy" id="2842451"/>
    <lineage>
        <taxon>Bacteria</taxon>
        <taxon>Pseudomonadati</taxon>
        <taxon>Pseudomonadota</taxon>
        <taxon>Alphaproteobacteria</taxon>
        <taxon>Sphingomonadales</taxon>
        <taxon>Sphingomonadaceae</taxon>
        <taxon>Sphingomonas</taxon>
    </lineage>
</organism>
<dbReference type="Proteomes" id="UP000776276">
    <property type="component" value="Unassembled WGS sequence"/>
</dbReference>
<evidence type="ECO:0000313" key="2">
    <source>
        <dbReference type="EMBL" id="MBU3079210.1"/>
    </source>
</evidence>
<keyword evidence="3" id="KW-1185">Reference proteome</keyword>
<keyword evidence="1" id="KW-0472">Membrane</keyword>
<evidence type="ECO:0000256" key="1">
    <source>
        <dbReference type="SAM" id="Phobius"/>
    </source>
</evidence>
<accession>A0ABS6BPS5</accession>
<protein>
    <recommendedName>
        <fullName evidence="4">DUF962 domain-containing protein</fullName>
    </recommendedName>
</protein>
<keyword evidence="1" id="KW-1133">Transmembrane helix</keyword>
<feature type="transmembrane region" description="Helical" evidence="1">
    <location>
        <begin position="30"/>
        <end position="55"/>
    </location>
</feature>
<sequence length="202" mass="22931">MSSFREQLREQRWDDHRFYHHSLINQSLHLLSACTFLACYGLLFVDPAAAALIAWTVSMTSRQAGHFFFEPRGYDNVNGVTHRFKEEVKVGYNLVRKLVLTLFWAAAPLLLLAAPALFGLLEARPGVAGFLHNLGLIWLVLGCAALVFRMVQLFFIRDVMTGIVWATKILTDPFHDISLYWRAPARLMRGERLGHGFVAASR</sequence>
<gene>
    <name evidence="2" type="ORF">KOF26_15225</name>
</gene>
<proteinExistence type="predicted"/>
<evidence type="ECO:0000313" key="3">
    <source>
        <dbReference type="Proteomes" id="UP000776276"/>
    </source>
</evidence>
<comment type="caution">
    <text evidence="2">The sequence shown here is derived from an EMBL/GenBank/DDBJ whole genome shotgun (WGS) entry which is preliminary data.</text>
</comment>
<dbReference type="RefSeq" id="WP_216326927.1">
    <property type="nucleotide sequence ID" value="NZ_JAHKRT010000009.1"/>
</dbReference>
<evidence type="ECO:0008006" key="4">
    <source>
        <dbReference type="Google" id="ProtNLM"/>
    </source>
</evidence>
<reference evidence="2 3" key="1">
    <citation type="submission" date="2021-06" db="EMBL/GenBank/DDBJ databases">
        <title>Sphingomonas sp. XMGL2, whole genome shotgun sequencing project.</title>
        <authorList>
            <person name="Zhao G."/>
            <person name="Shen L."/>
        </authorList>
    </citation>
    <scope>NUCLEOTIDE SEQUENCE [LARGE SCALE GENOMIC DNA]</scope>
    <source>
        <strain evidence="2 3">XMGL2</strain>
    </source>
</reference>
<dbReference type="EMBL" id="JAHKRT010000009">
    <property type="protein sequence ID" value="MBU3079210.1"/>
    <property type="molecule type" value="Genomic_DNA"/>
</dbReference>
<keyword evidence="1" id="KW-0812">Transmembrane</keyword>
<feature type="transmembrane region" description="Helical" evidence="1">
    <location>
        <begin position="130"/>
        <end position="151"/>
    </location>
</feature>
<dbReference type="PROSITE" id="PS51257">
    <property type="entry name" value="PROKAR_LIPOPROTEIN"/>
    <property type="match status" value="1"/>
</dbReference>
<name>A0ABS6BPS5_9SPHN</name>